<name>A0A6C2YVZ7_9BACT</name>
<feature type="signal peptide" evidence="1">
    <location>
        <begin position="1"/>
        <end position="26"/>
    </location>
</feature>
<reference evidence="3" key="1">
    <citation type="submission" date="2019-04" db="EMBL/GenBank/DDBJ databases">
        <authorList>
            <consortium name="Science for Life Laboratories"/>
        </authorList>
    </citation>
    <scope>NUCLEOTIDE SEQUENCE</scope>
    <source>
        <strain evidence="3">MBLW1</strain>
    </source>
</reference>
<keyword evidence="4" id="KW-1185">Reference proteome</keyword>
<feature type="domain" description="Ice-binding protein C-terminal" evidence="2">
    <location>
        <begin position="178"/>
        <end position="202"/>
    </location>
</feature>
<dbReference type="InParanoid" id="A0A6C2YVZ7"/>
<dbReference type="NCBIfam" id="TIGR02595">
    <property type="entry name" value="PEP_CTERM"/>
    <property type="match status" value="1"/>
</dbReference>
<evidence type="ECO:0000256" key="1">
    <source>
        <dbReference type="SAM" id="SignalP"/>
    </source>
</evidence>
<sequence>MKLAHSTLLGVTLLGMMTLLANNANAGLIVTKTSVYAGVSGTGPFRWMYAVHNPRGGTVRTGDSFTIYDFGGFIPTHPVVAPTGWTYSVQNYGYTPTGGTPNDNGAVPNITFVYEGPDLPGSIGMGNFWMHSLYGVGTESQMVSSIGYTTSPEESLLLKSGGDFVTTESIMTPIAPEVPEPATLALVGIGLPLVGAARWIRRRRETSAEATV</sequence>
<dbReference type="AlphaFoldDB" id="A0A6C2YVZ7"/>
<evidence type="ECO:0000313" key="4">
    <source>
        <dbReference type="Proteomes" id="UP000464378"/>
    </source>
</evidence>
<dbReference type="RefSeq" id="WP_162660615.1">
    <property type="nucleotide sequence ID" value="NZ_LR593887.1"/>
</dbReference>
<dbReference type="EMBL" id="LR586016">
    <property type="protein sequence ID" value="VIP05547.1"/>
    <property type="molecule type" value="Genomic_DNA"/>
</dbReference>
<evidence type="ECO:0000259" key="2">
    <source>
        <dbReference type="Pfam" id="PF07589"/>
    </source>
</evidence>
<feature type="chain" id="PRO_5033535058" evidence="1">
    <location>
        <begin position="27"/>
        <end position="212"/>
    </location>
</feature>
<dbReference type="Pfam" id="PF07589">
    <property type="entry name" value="PEP-CTERM"/>
    <property type="match status" value="1"/>
</dbReference>
<keyword evidence="1" id="KW-0732">Signal</keyword>
<accession>A0A6C2YVZ7</accession>
<dbReference type="Proteomes" id="UP000464378">
    <property type="component" value="Chromosome"/>
</dbReference>
<evidence type="ECO:0000313" key="3">
    <source>
        <dbReference type="EMBL" id="VIP05547.1"/>
    </source>
</evidence>
<gene>
    <name evidence="3" type="ORF">GMBLW1_36460</name>
</gene>
<dbReference type="KEGG" id="tim:GMBLW1_36460"/>
<organism evidence="3">
    <name type="scientific">Tuwongella immobilis</name>
    <dbReference type="NCBI Taxonomy" id="692036"/>
    <lineage>
        <taxon>Bacteria</taxon>
        <taxon>Pseudomonadati</taxon>
        <taxon>Planctomycetota</taxon>
        <taxon>Planctomycetia</taxon>
        <taxon>Gemmatales</taxon>
        <taxon>Gemmataceae</taxon>
        <taxon>Tuwongella</taxon>
    </lineage>
</organism>
<protein>
    <submittedName>
        <fullName evidence="3">: VPEP</fullName>
    </submittedName>
</protein>
<dbReference type="EMBL" id="LR593887">
    <property type="protein sequence ID" value="VTS08450.1"/>
    <property type="molecule type" value="Genomic_DNA"/>
</dbReference>
<dbReference type="InterPro" id="IPR013424">
    <property type="entry name" value="Ice-binding_C"/>
</dbReference>
<proteinExistence type="predicted"/>